<evidence type="ECO:0000256" key="2">
    <source>
        <dbReference type="SAM" id="Phobius"/>
    </source>
</evidence>
<evidence type="ECO:0000313" key="5">
    <source>
        <dbReference type="Proteomes" id="UP000487268"/>
    </source>
</evidence>
<feature type="transmembrane region" description="Helical" evidence="2">
    <location>
        <begin position="400"/>
        <end position="421"/>
    </location>
</feature>
<evidence type="ECO:0000256" key="1">
    <source>
        <dbReference type="SAM" id="MobiDB-lite"/>
    </source>
</evidence>
<dbReference type="Proteomes" id="UP000487268">
    <property type="component" value="Unassembled WGS sequence"/>
</dbReference>
<dbReference type="Pfam" id="PF03432">
    <property type="entry name" value="Relaxase"/>
    <property type="match status" value="1"/>
</dbReference>
<feature type="compositionally biased region" description="Low complexity" evidence="1">
    <location>
        <begin position="171"/>
        <end position="180"/>
    </location>
</feature>
<protein>
    <recommendedName>
        <fullName evidence="3">MobA/VirD2-like nuclease domain-containing protein</fullName>
    </recommendedName>
</protein>
<keyword evidence="2" id="KW-1133">Transmembrane helix</keyword>
<proteinExistence type="predicted"/>
<keyword evidence="2" id="KW-0472">Membrane</keyword>
<accession>A0A7K0BYI4</accession>
<feature type="domain" description="MobA/VirD2-like nuclease" evidence="3">
    <location>
        <begin position="74"/>
        <end position="166"/>
    </location>
</feature>
<evidence type="ECO:0000313" key="4">
    <source>
        <dbReference type="EMBL" id="MQY06239.1"/>
    </source>
</evidence>
<comment type="caution">
    <text evidence="4">The sequence shown here is derived from an EMBL/GenBank/DDBJ whole genome shotgun (WGS) entry which is preliminary data.</text>
</comment>
<dbReference type="EMBL" id="WEGH01000003">
    <property type="protein sequence ID" value="MQY06239.1"/>
    <property type="molecule type" value="Genomic_DNA"/>
</dbReference>
<feature type="compositionally biased region" description="Basic and acidic residues" evidence="1">
    <location>
        <begin position="491"/>
        <end position="500"/>
    </location>
</feature>
<dbReference type="RefSeq" id="WP_153535381.1">
    <property type="nucleotide sequence ID" value="NZ_WEGH01000003.1"/>
</dbReference>
<feature type="compositionally biased region" description="Basic and acidic residues" evidence="1">
    <location>
        <begin position="181"/>
        <end position="198"/>
    </location>
</feature>
<feature type="region of interest" description="Disordered" evidence="1">
    <location>
        <begin position="171"/>
        <end position="198"/>
    </location>
</feature>
<dbReference type="AlphaFoldDB" id="A0A7K0BYI4"/>
<gene>
    <name evidence="4" type="ORF">ACRB68_43270</name>
</gene>
<name>A0A7K0BYI4_9ACTN</name>
<sequence length="500" mass="54812">MIGKVTKGADVRNLIHYLYGPGRRNEHVDPHLVAGYRHPMALEPDIAPNGRRDLRSVVDALRSPVETMRHTPPASPVWHCSLRSAPDDRFLTDEEWADIAEEVMHRTGIAPRGDPDACRWIAVRHADDHIHVVATLARQDGRRADIRKDYFKVRAACQAVEVRYGLSRTAPADRTAAPRPTRAETERAQREGLREPPRGELRRRVAAVAAGAADEEMFFTGLREGGLLVRLRYSAREPEQVTGYAVASPDYRSAVGRTVYFSGGKLAPDLTLPKLRRRWAGPSGIRRTLGREMNHAERAAMYRDAANVVAGAAWRMRASDDPLAQADIASAASDALHVVAAFTGDRRLAAAADSYDRAAREPYGWRVPRTRTGEELRAAARGMAACLMRAATSGRRRPDWTVELLMLIGALAVLVGAVAFFRLAQQRTAQAAAASRAADELEDISKSMQPTLRHVAGPKAAVQLAARDFPMPFGGTPSAGESASRPQRGAVPDRHSPSRR</sequence>
<reference evidence="4 5" key="1">
    <citation type="submission" date="2019-10" db="EMBL/GenBank/DDBJ databases">
        <title>Actinomadura rubteroloni sp. nov. and Actinomadura macrotermitis sp. nov., isolated from the gut of fungus growing-termite Macrotermes natalensis.</title>
        <authorList>
            <person name="Benndorf R."/>
            <person name="Martin K."/>
            <person name="Kuefner M."/>
            <person name="De Beer W."/>
            <person name="Kaster A.-K."/>
            <person name="Vollmers J."/>
            <person name="Poulsen M."/>
            <person name="Beemelmanns C."/>
        </authorList>
    </citation>
    <scope>NUCLEOTIDE SEQUENCE [LARGE SCALE GENOMIC DNA]</scope>
    <source>
        <strain evidence="4 5">RB68</strain>
    </source>
</reference>
<feature type="region of interest" description="Disordered" evidence="1">
    <location>
        <begin position="467"/>
        <end position="500"/>
    </location>
</feature>
<dbReference type="OrthoDB" id="4382201at2"/>
<evidence type="ECO:0000259" key="3">
    <source>
        <dbReference type="Pfam" id="PF03432"/>
    </source>
</evidence>
<keyword evidence="2" id="KW-0812">Transmembrane</keyword>
<organism evidence="4 5">
    <name type="scientific">Actinomadura macrotermitis</name>
    <dbReference type="NCBI Taxonomy" id="2585200"/>
    <lineage>
        <taxon>Bacteria</taxon>
        <taxon>Bacillati</taxon>
        <taxon>Actinomycetota</taxon>
        <taxon>Actinomycetes</taxon>
        <taxon>Streptosporangiales</taxon>
        <taxon>Thermomonosporaceae</taxon>
        <taxon>Actinomadura</taxon>
    </lineage>
</organism>
<dbReference type="InterPro" id="IPR005094">
    <property type="entry name" value="Endonuclease_MobA/VirD2"/>
</dbReference>
<keyword evidence="5" id="KW-1185">Reference proteome</keyword>